<evidence type="ECO:0000256" key="5">
    <source>
        <dbReference type="ARBA" id="ARBA00022741"/>
    </source>
</evidence>
<keyword evidence="9" id="KW-0472">Membrane</keyword>
<evidence type="ECO:0000256" key="6">
    <source>
        <dbReference type="ARBA" id="ARBA00022840"/>
    </source>
</evidence>
<dbReference type="PANTHER" id="PTHR43033">
    <property type="entry name" value="TRNA(ILE)-LYSIDINE SYNTHASE-RELATED"/>
    <property type="match status" value="1"/>
</dbReference>
<organism evidence="11 12">
    <name type="scientific">Hallella colorans</name>
    <dbReference type="NCBI Taxonomy" id="1703337"/>
    <lineage>
        <taxon>Bacteria</taxon>
        <taxon>Pseudomonadati</taxon>
        <taxon>Bacteroidota</taxon>
        <taxon>Bacteroidia</taxon>
        <taxon>Bacteroidales</taxon>
        <taxon>Prevotellaceae</taxon>
        <taxon>Hallella</taxon>
    </lineage>
</organism>
<keyword evidence="2 8" id="KW-0963">Cytoplasm</keyword>
<dbReference type="NCBIfam" id="TIGR02433">
    <property type="entry name" value="lysidine_TilS_C"/>
    <property type="match status" value="1"/>
</dbReference>
<dbReference type="AlphaFoldDB" id="A0A2U0U6V6"/>
<feature type="domain" description="Lysidine-tRNA(Ile) synthetase C-terminal" evidence="10">
    <location>
        <begin position="378"/>
        <end position="452"/>
    </location>
</feature>
<dbReference type="OrthoDB" id="9807403at2"/>
<evidence type="ECO:0000313" key="11">
    <source>
        <dbReference type="EMBL" id="PVX53384.1"/>
    </source>
</evidence>
<dbReference type="NCBIfam" id="TIGR02432">
    <property type="entry name" value="lysidine_TilS_N"/>
    <property type="match status" value="1"/>
</dbReference>
<comment type="caution">
    <text evidence="11">The sequence shown here is derived from an EMBL/GenBank/DDBJ whole genome shotgun (WGS) entry which is preliminary data.</text>
</comment>
<dbReference type="GO" id="GO:0005524">
    <property type="term" value="F:ATP binding"/>
    <property type="evidence" value="ECO:0007669"/>
    <property type="project" value="UniProtKB-UniRule"/>
</dbReference>
<dbReference type="Pfam" id="PF11734">
    <property type="entry name" value="TilS_C"/>
    <property type="match status" value="1"/>
</dbReference>
<keyword evidence="9" id="KW-0812">Transmembrane</keyword>
<dbReference type="RefSeq" id="WP_116616760.1">
    <property type="nucleotide sequence ID" value="NZ_QENY01000013.1"/>
</dbReference>
<dbReference type="Proteomes" id="UP000245870">
    <property type="component" value="Unassembled WGS sequence"/>
</dbReference>
<name>A0A2U0U6V6_9BACT</name>
<dbReference type="Gene3D" id="3.40.50.620">
    <property type="entry name" value="HUPs"/>
    <property type="match status" value="1"/>
</dbReference>
<protein>
    <recommendedName>
        <fullName evidence="8">tRNA(Ile)-lysidine synthase</fullName>
        <ecNumber evidence="8">6.3.4.19</ecNumber>
    </recommendedName>
    <alternativeName>
        <fullName evidence="8">tRNA(Ile)-2-lysyl-cytidine synthase</fullName>
    </alternativeName>
    <alternativeName>
        <fullName evidence="8">tRNA(Ile)-lysidine synthetase</fullName>
    </alternativeName>
</protein>
<keyword evidence="9" id="KW-1133">Transmembrane helix</keyword>
<comment type="subcellular location">
    <subcellularLocation>
        <location evidence="1 8">Cytoplasm</location>
    </subcellularLocation>
</comment>
<dbReference type="InterPro" id="IPR012796">
    <property type="entry name" value="Lysidine-tRNA-synth_C"/>
</dbReference>
<dbReference type="InterPro" id="IPR012795">
    <property type="entry name" value="tRNA_Ile_lys_synt_N"/>
</dbReference>
<evidence type="ECO:0000259" key="10">
    <source>
        <dbReference type="SMART" id="SM00977"/>
    </source>
</evidence>
<comment type="catalytic activity">
    <reaction evidence="7 8">
        <text>cytidine(34) in tRNA(Ile2) + L-lysine + ATP = lysidine(34) in tRNA(Ile2) + AMP + diphosphate + H(+)</text>
        <dbReference type="Rhea" id="RHEA:43744"/>
        <dbReference type="Rhea" id="RHEA-COMP:10625"/>
        <dbReference type="Rhea" id="RHEA-COMP:10670"/>
        <dbReference type="ChEBI" id="CHEBI:15378"/>
        <dbReference type="ChEBI" id="CHEBI:30616"/>
        <dbReference type="ChEBI" id="CHEBI:32551"/>
        <dbReference type="ChEBI" id="CHEBI:33019"/>
        <dbReference type="ChEBI" id="CHEBI:82748"/>
        <dbReference type="ChEBI" id="CHEBI:83665"/>
        <dbReference type="ChEBI" id="CHEBI:456215"/>
        <dbReference type="EC" id="6.3.4.19"/>
    </reaction>
</comment>
<evidence type="ECO:0000256" key="8">
    <source>
        <dbReference type="HAMAP-Rule" id="MF_01161"/>
    </source>
</evidence>
<keyword evidence="4 8" id="KW-0819">tRNA processing</keyword>
<dbReference type="GO" id="GO:0005737">
    <property type="term" value="C:cytoplasm"/>
    <property type="evidence" value="ECO:0007669"/>
    <property type="project" value="UniProtKB-SubCell"/>
</dbReference>
<dbReference type="GO" id="GO:0032267">
    <property type="term" value="F:tRNA(Ile)-lysidine synthase activity"/>
    <property type="evidence" value="ECO:0007669"/>
    <property type="project" value="UniProtKB-EC"/>
</dbReference>
<evidence type="ECO:0000256" key="4">
    <source>
        <dbReference type="ARBA" id="ARBA00022694"/>
    </source>
</evidence>
<evidence type="ECO:0000256" key="7">
    <source>
        <dbReference type="ARBA" id="ARBA00048539"/>
    </source>
</evidence>
<keyword evidence="6 8" id="KW-0067">ATP-binding</keyword>
<evidence type="ECO:0000256" key="1">
    <source>
        <dbReference type="ARBA" id="ARBA00004496"/>
    </source>
</evidence>
<dbReference type="HAMAP" id="MF_01161">
    <property type="entry name" value="tRNA_Ile_lys_synt"/>
    <property type="match status" value="1"/>
</dbReference>
<keyword evidence="3 8" id="KW-0436">Ligase</keyword>
<dbReference type="InterPro" id="IPR014729">
    <property type="entry name" value="Rossmann-like_a/b/a_fold"/>
</dbReference>
<dbReference type="SMART" id="SM00977">
    <property type="entry name" value="TilS_C"/>
    <property type="match status" value="1"/>
</dbReference>
<sequence>MTFPDIIQRFIVRHRLMRRDGFYLVALSGGADSVALLRALVGLGYRVAAVHCNFRLRGAESDRDEIFCESLCQALGVTLHKAHFDTAAYAELHKISIEMAARDLRYGYFEQLAKAVGADGICVAHHRDDQVETVLLNLVRGTGLQGLQGMRPRNGRVLRPMLDVSRRQAQTYLDHLGQAFVVDSTNLETDAMRNKLRLQVLPLLEEINPAVKENVARMTENVREAGKVVEHAMRQAISAIRSDNGGYRLKALDELPSPIYALRTILEWRGFNRAQLLEMLAHRRDGALWMSNHWVAVMDRDYLFVVERKAWERPLPNLVIPERGTYRYPVGPLTALADGAEETAMRLRLELKNVDANFQIDPSATVANLDASLVKYPLVVRPLRKGDRFVPLGMKNSKLASDFLTDHKVPLLLRRRQLVVQDDRGDIVWLVGQRVDGRFAICPGKSREALIIQLL</sequence>
<comment type="similarity">
    <text evidence="8">Belongs to the tRNA(Ile)-lysidine synthase family.</text>
</comment>
<dbReference type="SUPFAM" id="SSF56037">
    <property type="entry name" value="PheT/TilS domain"/>
    <property type="match status" value="1"/>
</dbReference>
<dbReference type="InterPro" id="IPR012094">
    <property type="entry name" value="tRNA_Ile_lys_synt"/>
</dbReference>
<feature type="transmembrane region" description="Helical" evidence="9">
    <location>
        <begin position="21"/>
        <end position="45"/>
    </location>
</feature>
<keyword evidence="12" id="KW-1185">Reference proteome</keyword>
<evidence type="ECO:0000256" key="2">
    <source>
        <dbReference type="ARBA" id="ARBA00022490"/>
    </source>
</evidence>
<accession>A0A2U0U6V6</accession>
<dbReference type="Pfam" id="PF01171">
    <property type="entry name" value="ATP_bind_3"/>
    <property type="match status" value="1"/>
</dbReference>
<proteinExistence type="inferred from homology"/>
<reference evidence="11 12" key="1">
    <citation type="submission" date="2018-05" db="EMBL/GenBank/DDBJ databases">
        <title>Genomic Encyclopedia of Type Strains, Phase IV (KMG-IV): sequencing the most valuable type-strain genomes for metagenomic binning, comparative biology and taxonomic classification.</title>
        <authorList>
            <person name="Goeker M."/>
        </authorList>
    </citation>
    <scope>NUCLEOTIDE SEQUENCE [LARGE SCALE GENOMIC DNA]</scope>
    <source>
        <strain evidence="11 12">DSM 100333</strain>
    </source>
</reference>
<dbReference type="CDD" id="cd01992">
    <property type="entry name" value="TilS_N"/>
    <property type="match status" value="1"/>
</dbReference>
<dbReference type="EC" id="6.3.4.19" evidence="8"/>
<dbReference type="EMBL" id="QENY01000013">
    <property type="protein sequence ID" value="PVX53384.1"/>
    <property type="molecule type" value="Genomic_DNA"/>
</dbReference>
<evidence type="ECO:0000313" key="12">
    <source>
        <dbReference type="Proteomes" id="UP000245870"/>
    </source>
</evidence>
<evidence type="ECO:0000256" key="3">
    <source>
        <dbReference type="ARBA" id="ARBA00022598"/>
    </source>
</evidence>
<evidence type="ECO:0000256" key="9">
    <source>
        <dbReference type="SAM" id="Phobius"/>
    </source>
</evidence>
<keyword evidence="5 8" id="KW-0547">Nucleotide-binding</keyword>
<feature type="binding site" evidence="8">
    <location>
        <begin position="28"/>
        <end position="33"/>
    </location>
    <ligand>
        <name>ATP</name>
        <dbReference type="ChEBI" id="CHEBI:30616"/>
    </ligand>
</feature>
<comment type="domain">
    <text evidence="8">The N-terminal region contains the highly conserved SGGXDS motif, predicted to be a P-loop motif involved in ATP binding.</text>
</comment>
<dbReference type="GO" id="GO:0006400">
    <property type="term" value="P:tRNA modification"/>
    <property type="evidence" value="ECO:0007669"/>
    <property type="project" value="UniProtKB-UniRule"/>
</dbReference>
<dbReference type="InterPro" id="IPR011063">
    <property type="entry name" value="TilS/TtcA_N"/>
</dbReference>
<dbReference type="PANTHER" id="PTHR43033:SF1">
    <property type="entry name" value="TRNA(ILE)-LYSIDINE SYNTHASE-RELATED"/>
    <property type="match status" value="1"/>
</dbReference>
<comment type="function">
    <text evidence="8">Ligates lysine onto the cytidine present at position 34 of the AUA codon-specific tRNA(Ile) that contains the anticodon CAU, in an ATP-dependent manner. Cytidine is converted to lysidine, thus changing the amino acid specificity of the tRNA from methionine to isoleucine.</text>
</comment>
<dbReference type="SUPFAM" id="SSF52402">
    <property type="entry name" value="Adenine nucleotide alpha hydrolases-like"/>
    <property type="match status" value="1"/>
</dbReference>
<gene>
    <name evidence="8" type="primary">tilS</name>
    <name evidence="11" type="ORF">C7379_11346</name>
</gene>